<evidence type="ECO:0000313" key="1">
    <source>
        <dbReference type="EMBL" id="KAI3934304.1"/>
    </source>
</evidence>
<evidence type="ECO:0008006" key="3">
    <source>
        <dbReference type="Google" id="ProtNLM"/>
    </source>
</evidence>
<reference evidence="1" key="1">
    <citation type="submission" date="2022-04" db="EMBL/GenBank/DDBJ databases">
        <title>A functionally conserved STORR gene fusion in Papaver species that diverged 16.8 million years ago.</title>
        <authorList>
            <person name="Catania T."/>
        </authorList>
    </citation>
    <scope>NUCLEOTIDE SEQUENCE</scope>
    <source>
        <strain evidence="1">S-188037</strain>
    </source>
</reference>
<organism evidence="1 2">
    <name type="scientific">Papaver atlanticum</name>
    <dbReference type="NCBI Taxonomy" id="357466"/>
    <lineage>
        <taxon>Eukaryota</taxon>
        <taxon>Viridiplantae</taxon>
        <taxon>Streptophyta</taxon>
        <taxon>Embryophyta</taxon>
        <taxon>Tracheophyta</taxon>
        <taxon>Spermatophyta</taxon>
        <taxon>Magnoliopsida</taxon>
        <taxon>Ranunculales</taxon>
        <taxon>Papaveraceae</taxon>
        <taxon>Papaveroideae</taxon>
        <taxon>Papaver</taxon>
    </lineage>
</organism>
<feature type="non-terminal residue" evidence="1">
    <location>
        <position position="1"/>
    </location>
</feature>
<gene>
    <name evidence="1" type="ORF">MKW98_009285</name>
</gene>
<keyword evidence="2" id="KW-1185">Reference proteome</keyword>
<proteinExistence type="predicted"/>
<evidence type="ECO:0000313" key="2">
    <source>
        <dbReference type="Proteomes" id="UP001202328"/>
    </source>
</evidence>
<dbReference type="EMBL" id="JAJJMB010006586">
    <property type="protein sequence ID" value="KAI3934304.1"/>
    <property type="molecule type" value="Genomic_DNA"/>
</dbReference>
<sequence>AHHWKALVGEDLDTKIILRFDFEKEEFDQIPIPDEIDGFFLRHLCVLGGSVWLIEDEYGCSLEFWELKDNGMKKSWTQPFTVGIGNSNLLEDSIPLKFLKNGKILFGAYKQKCLHLVLYDLKHETARPLTVHRDLLTSPFLTSVYVESLISLDTGTYLGEVQWGEVDEDN</sequence>
<name>A0AAD4T0H9_9MAGN</name>
<dbReference type="Proteomes" id="UP001202328">
    <property type="component" value="Unassembled WGS sequence"/>
</dbReference>
<comment type="caution">
    <text evidence="1">The sequence shown here is derived from an EMBL/GenBank/DDBJ whole genome shotgun (WGS) entry which is preliminary data.</text>
</comment>
<dbReference type="AlphaFoldDB" id="A0AAD4T0H9"/>
<accession>A0AAD4T0H9</accession>
<protein>
    <recommendedName>
        <fullName evidence="3">F-box protein</fullName>
    </recommendedName>
</protein>